<keyword evidence="5 6" id="KW-0472">Membrane</keyword>
<keyword evidence="3 6" id="KW-0812">Transmembrane</keyword>
<evidence type="ECO:0000313" key="7">
    <source>
        <dbReference type="EMBL" id="QIZ10466.1"/>
    </source>
</evidence>
<dbReference type="Pfam" id="PF01925">
    <property type="entry name" value="TauE"/>
    <property type="match status" value="1"/>
</dbReference>
<dbReference type="PANTHER" id="PTHR43701:SF2">
    <property type="entry name" value="MEMBRANE TRANSPORTER PROTEIN YJNA-RELATED"/>
    <property type="match status" value="1"/>
</dbReference>
<protein>
    <recommendedName>
        <fullName evidence="6">Probable membrane transporter protein</fullName>
    </recommendedName>
</protein>
<organism evidence="7 8">
    <name type="scientific">Priestia megaterium</name>
    <name type="common">Bacillus megaterium</name>
    <dbReference type="NCBI Taxonomy" id="1404"/>
    <lineage>
        <taxon>Bacteria</taxon>
        <taxon>Bacillati</taxon>
        <taxon>Bacillota</taxon>
        <taxon>Bacilli</taxon>
        <taxon>Bacillales</taxon>
        <taxon>Bacillaceae</taxon>
        <taxon>Priestia</taxon>
    </lineage>
</organism>
<feature type="transmembrane region" description="Helical" evidence="6">
    <location>
        <begin position="48"/>
        <end position="68"/>
    </location>
</feature>
<dbReference type="EMBL" id="CP051128">
    <property type="protein sequence ID" value="QIZ10466.1"/>
    <property type="molecule type" value="Genomic_DNA"/>
</dbReference>
<comment type="similarity">
    <text evidence="2 6">Belongs to the 4-toluene sulfonate uptake permease (TSUP) (TC 2.A.102) family.</text>
</comment>
<feature type="transmembrane region" description="Helical" evidence="6">
    <location>
        <begin position="156"/>
        <end position="179"/>
    </location>
</feature>
<dbReference type="InterPro" id="IPR051598">
    <property type="entry name" value="TSUP/Inactive_protease-like"/>
</dbReference>
<reference evidence="7 8" key="1">
    <citation type="submission" date="2020-04" db="EMBL/GenBank/DDBJ databases">
        <title>Genome-Wide Identification of 5-Methylcytosine Sites in Bacterial Genomes By High-Throughput Sequencing of MspJI Restriction Fragments.</title>
        <authorList>
            <person name="Wu V."/>
        </authorList>
    </citation>
    <scope>NUCLEOTIDE SEQUENCE [LARGE SCALE GENOMIC DNA]</scope>
    <source>
        <strain evidence="7 8">S2</strain>
    </source>
</reference>
<proteinExistence type="inferred from homology"/>
<feature type="transmembrane region" description="Helical" evidence="6">
    <location>
        <begin position="222"/>
        <end position="244"/>
    </location>
</feature>
<feature type="transmembrane region" description="Helical" evidence="6">
    <location>
        <begin position="185"/>
        <end position="210"/>
    </location>
</feature>
<evidence type="ECO:0000256" key="1">
    <source>
        <dbReference type="ARBA" id="ARBA00004141"/>
    </source>
</evidence>
<dbReference type="InterPro" id="IPR002781">
    <property type="entry name" value="TM_pro_TauE-like"/>
</dbReference>
<sequence>MEWIILVVIGLIASSLGSLIGLGGGIIIVPSLLYLSTLSAFGHITPQVAVGTSLFTMIFTGLSSTLAYMKHKTVDYKSGLIFLIGSGPGSILGAWVTEGLHMKTFNIFFGLFIIFISIILLLKDKLKPIPYRKDRGIIRTFTDNAGKTFEYGYNPIVGVLIAFVVGFLSGVFGVGGGSLMVPTMILVFFFPPHVATATSMFMILPTSLLSSITHITLGNVDWLYALALVPGAWIGAKVGVLLNTKLKSKTIVLILRTILVIVGIRLIYQGIFGQV</sequence>
<name>A0A6H1PA60_PRIMG</name>
<dbReference type="GO" id="GO:0005886">
    <property type="term" value="C:plasma membrane"/>
    <property type="evidence" value="ECO:0007669"/>
    <property type="project" value="UniProtKB-SubCell"/>
</dbReference>
<feature type="transmembrane region" description="Helical" evidence="6">
    <location>
        <begin position="103"/>
        <end position="122"/>
    </location>
</feature>
<feature type="transmembrane region" description="Helical" evidence="6">
    <location>
        <begin position="250"/>
        <end position="268"/>
    </location>
</feature>
<evidence type="ECO:0000256" key="5">
    <source>
        <dbReference type="ARBA" id="ARBA00023136"/>
    </source>
</evidence>
<dbReference type="PANTHER" id="PTHR43701">
    <property type="entry name" value="MEMBRANE TRANSPORTER PROTEIN MJ0441-RELATED"/>
    <property type="match status" value="1"/>
</dbReference>
<evidence type="ECO:0000256" key="6">
    <source>
        <dbReference type="RuleBase" id="RU363041"/>
    </source>
</evidence>
<keyword evidence="4 6" id="KW-1133">Transmembrane helix</keyword>
<evidence type="ECO:0000256" key="2">
    <source>
        <dbReference type="ARBA" id="ARBA00009142"/>
    </source>
</evidence>
<keyword evidence="6" id="KW-1003">Cell membrane</keyword>
<feature type="transmembrane region" description="Helical" evidence="6">
    <location>
        <begin position="5"/>
        <end position="28"/>
    </location>
</feature>
<gene>
    <name evidence="7" type="ORF">HFZ78_30215</name>
</gene>
<accession>A0A6H1PA60</accession>
<dbReference type="Proteomes" id="UP000501868">
    <property type="component" value="Chromosome"/>
</dbReference>
<dbReference type="AlphaFoldDB" id="A0A6H1PA60"/>
<evidence type="ECO:0000313" key="8">
    <source>
        <dbReference type="Proteomes" id="UP000501868"/>
    </source>
</evidence>
<evidence type="ECO:0000256" key="4">
    <source>
        <dbReference type="ARBA" id="ARBA00022989"/>
    </source>
</evidence>
<comment type="subcellular location">
    <subcellularLocation>
        <location evidence="6">Cell membrane</location>
        <topology evidence="6">Multi-pass membrane protein</topology>
    </subcellularLocation>
    <subcellularLocation>
        <location evidence="1">Membrane</location>
        <topology evidence="1">Multi-pass membrane protein</topology>
    </subcellularLocation>
</comment>
<evidence type="ECO:0000256" key="3">
    <source>
        <dbReference type="ARBA" id="ARBA00022692"/>
    </source>
</evidence>
<reference evidence="7 8" key="2">
    <citation type="submission" date="2020-04" db="EMBL/GenBank/DDBJ databases">
        <authorList>
            <person name="Fomenkov A."/>
            <person name="Anton B.P."/>
            <person name="Roberts R.J."/>
        </authorList>
    </citation>
    <scope>NUCLEOTIDE SEQUENCE [LARGE SCALE GENOMIC DNA]</scope>
    <source>
        <strain evidence="7 8">S2</strain>
    </source>
</reference>